<dbReference type="AlphaFoldDB" id="A0A1H7AKW5"/>
<dbReference type="UniPathway" id="UPA00908">
    <property type="reaction ID" value="UER00884"/>
</dbReference>
<dbReference type="PANTHER" id="PTHR47837:SF1">
    <property type="entry name" value="GTP PYROPHOSPHOKINASE YJBM"/>
    <property type="match status" value="1"/>
</dbReference>
<dbReference type="GO" id="GO:0015970">
    <property type="term" value="P:guanosine tetraphosphate biosynthetic process"/>
    <property type="evidence" value="ECO:0007669"/>
    <property type="project" value="UniProtKB-UniPathway"/>
</dbReference>
<dbReference type="InterPro" id="IPR052366">
    <property type="entry name" value="GTP_Pyrophosphokinase"/>
</dbReference>
<dbReference type="InterPro" id="IPR043519">
    <property type="entry name" value="NT_sf"/>
</dbReference>
<evidence type="ECO:0000256" key="1">
    <source>
        <dbReference type="ARBA" id="ARBA00004976"/>
    </source>
</evidence>
<dbReference type="InterPro" id="IPR007685">
    <property type="entry name" value="RelA_SpoT"/>
</dbReference>
<dbReference type="SUPFAM" id="SSF81301">
    <property type="entry name" value="Nucleotidyltransferase"/>
    <property type="match status" value="1"/>
</dbReference>
<accession>A0A1H7AKW5</accession>
<dbReference type="RefSeq" id="WP_218144902.1">
    <property type="nucleotide sequence ID" value="NZ_FNZK01000013.1"/>
</dbReference>
<dbReference type="PANTHER" id="PTHR47837">
    <property type="entry name" value="GTP PYROPHOSPHOKINASE YJBM"/>
    <property type="match status" value="1"/>
</dbReference>
<evidence type="ECO:0000313" key="3">
    <source>
        <dbReference type="EMBL" id="SEJ66263.1"/>
    </source>
</evidence>
<dbReference type="SMART" id="SM00954">
    <property type="entry name" value="RelA_SpoT"/>
    <property type="match status" value="1"/>
</dbReference>
<dbReference type="CDD" id="cd05399">
    <property type="entry name" value="NT_Rel-Spo_like"/>
    <property type="match status" value="1"/>
</dbReference>
<proteinExistence type="predicted"/>
<organism evidence="3 4">
    <name type="scientific">Propionispira arboris</name>
    <dbReference type="NCBI Taxonomy" id="84035"/>
    <lineage>
        <taxon>Bacteria</taxon>
        <taxon>Bacillati</taxon>
        <taxon>Bacillota</taxon>
        <taxon>Negativicutes</taxon>
        <taxon>Selenomonadales</taxon>
        <taxon>Selenomonadaceae</taxon>
        <taxon>Propionispira</taxon>
    </lineage>
</organism>
<gene>
    <name evidence="3" type="ORF">SAMN05660742_11318</name>
</gene>
<dbReference type="Pfam" id="PF04607">
    <property type="entry name" value="RelA_SpoT"/>
    <property type="match status" value="1"/>
</dbReference>
<evidence type="ECO:0000259" key="2">
    <source>
        <dbReference type="SMART" id="SM00954"/>
    </source>
</evidence>
<name>A0A1H7AKW5_9FIRM</name>
<keyword evidence="4" id="KW-1185">Reference proteome</keyword>
<comment type="pathway">
    <text evidence="1">Purine metabolism; ppGpp biosynthesis; ppGpp from GTP: step 1/2.</text>
</comment>
<sequence length="342" mass="39827">MEWKSPEYSKNQIIKAGKIIKNSASKSEECQMALNAIDNWRASHAFPLQVIYCNLKRKYDKPGFIVAQRLKRLASIVKKLEREPTMNLWTMQDLGGCRVIVPTIDDVYEVAENYNHSRVRHILKREYDYIKQPKYSGYRSYHLVYQYQSDTKETYNRNMLIEIQIRTYLQHLWATALETMGLFTNQALKASHGKKNTLRFFALIASLFAMKENMPIVPETPIDIEGIISEIKMLDAKHNYLGMLSAIRVAVDHEEEKNSKRRGYYILILNYSKRNLRMKFYKPSQIDDATKEYNQIESSRDNNKIDAVLVSVSSFGTLKAAYPNYFSDINAFVTAVNEIIKK</sequence>
<dbReference type="STRING" id="84035.SAMN05660742_11318"/>
<protein>
    <recommendedName>
        <fullName evidence="2">RelA/SpoT domain-containing protein</fullName>
    </recommendedName>
</protein>
<dbReference type="EMBL" id="FNZK01000013">
    <property type="protein sequence ID" value="SEJ66263.1"/>
    <property type="molecule type" value="Genomic_DNA"/>
</dbReference>
<dbReference type="Gene3D" id="3.30.460.10">
    <property type="entry name" value="Beta Polymerase, domain 2"/>
    <property type="match status" value="1"/>
</dbReference>
<evidence type="ECO:0000313" key="4">
    <source>
        <dbReference type="Proteomes" id="UP000199662"/>
    </source>
</evidence>
<reference evidence="3 4" key="1">
    <citation type="submission" date="2016-10" db="EMBL/GenBank/DDBJ databases">
        <authorList>
            <person name="de Groot N.N."/>
        </authorList>
    </citation>
    <scope>NUCLEOTIDE SEQUENCE [LARGE SCALE GENOMIC DNA]</scope>
    <source>
        <strain evidence="3 4">DSM 2179</strain>
    </source>
</reference>
<dbReference type="Proteomes" id="UP000199662">
    <property type="component" value="Unassembled WGS sequence"/>
</dbReference>
<feature type="domain" description="RelA/SpoT" evidence="2">
    <location>
        <begin position="68"/>
        <end position="188"/>
    </location>
</feature>